<dbReference type="Gene3D" id="2.40.10.10">
    <property type="entry name" value="Trypsin-like serine proteases"/>
    <property type="match status" value="1"/>
</dbReference>
<dbReference type="SUPFAM" id="SSF50494">
    <property type="entry name" value="Trypsin-like serine proteases"/>
    <property type="match status" value="1"/>
</dbReference>
<dbReference type="InterPro" id="IPR009003">
    <property type="entry name" value="Peptidase_S1_PA"/>
</dbReference>
<name>A0A226EPJ3_FOLCA</name>
<dbReference type="EMBL" id="LNIX01000003">
    <property type="protein sequence ID" value="OXA58741.1"/>
    <property type="molecule type" value="Genomic_DNA"/>
</dbReference>
<dbReference type="Proteomes" id="UP000198287">
    <property type="component" value="Unassembled WGS sequence"/>
</dbReference>
<dbReference type="InterPro" id="IPR001254">
    <property type="entry name" value="Trypsin_dom"/>
</dbReference>
<dbReference type="InterPro" id="IPR043504">
    <property type="entry name" value="Peptidase_S1_PA_chymotrypsin"/>
</dbReference>
<comment type="caution">
    <text evidence="2">The sequence shown here is derived from an EMBL/GenBank/DDBJ whole genome shotgun (WGS) entry which is preliminary data.</text>
</comment>
<proteinExistence type="predicted"/>
<evidence type="ECO:0000259" key="1">
    <source>
        <dbReference type="PROSITE" id="PS50240"/>
    </source>
</evidence>
<dbReference type="PROSITE" id="PS50240">
    <property type="entry name" value="TRYPSIN_DOM"/>
    <property type="match status" value="1"/>
</dbReference>
<dbReference type="OrthoDB" id="547031at2759"/>
<evidence type="ECO:0000313" key="2">
    <source>
        <dbReference type="EMBL" id="OXA58741.1"/>
    </source>
</evidence>
<gene>
    <name evidence="2" type="ORF">Fcan01_07593</name>
</gene>
<accession>A0A226EPJ3</accession>
<sequence length="113" mass="12021">MIINSADSIGSPDLQFLSVPVTDTVQCGKSFKANNVTVTELQVCAGGEKGKGSCAGDSGSPLFYPAKTKGKATIRNFQIGIVSFGKHQCAAGNAPVVYTRVKRYLTWILDHIK</sequence>
<dbReference type="PANTHER" id="PTHR24260">
    <property type="match status" value="1"/>
</dbReference>
<organism evidence="2 3">
    <name type="scientific">Folsomia candida</name>
    <name type="common">Springtail</name>
    <dbReference type="NCBI Taxonomy" id="158441"/>
    <lineage>
        <taxon>Eukaryota</taxon>
        <taxon>Metazoa</taxon>
        <taxon>Ecdysozoa</taxon>
        <taxon>Arthropoda</taxon>
        <taxon>Hexapoda</taxon>
        <taxon>Collembola</taxon>
        <taxon>Entomobryomorpha</taxon>
        <taxon>Isotomoidea</taxon>
        <taxon>Isotomidae</taxon>
        <taxon>Proisotominae</taxon>
        <taxon>Folsomia</taxon>
    </lineage>
</organism>
<dbReference type="PANTHER" id="PTHR24260:SF145">
    <property type="entry name" value="FI17609P1-RELATED"/>
    <property type="match status" value="1"/>
</dbReference>
<dbReference type="PROSITE" id="PS00135">
    <property type="entry name" value="TRYPSIN_SER"/>
    <property type="match status" value="1"/>
</dbReference>
<protein>
    <submittedName>
        <fullName evidence="2">Venom serine protease Bi-VSP</fullName>
    </submittedName>
</protein>
<dbReference type="InterPro" id="IPR051333">
    <property type="entry name" value="CLIP_Serine_Protease"/>
</dbReference>
<dbReference type="AlphaFoldDB" id="A0A226EPJ3"/>
<evidence type="ECO:0000313" key="3">
    <source>
        <dbReference type="Proteomes" id="UP000198287"/>
    </source>
</evidence>
<keyword evidence="2" id="KW-0645">Protease</keyword>
<keyword evidence="2" id="KW-0378">Hydrolase</keyword>
<dbReference type="GO" id="GO:0004252">
    <property type="term" value="F:serine-type endopeptidase activity"/>
    <property type="evidence" value="ECO:0007669"/>
    <property type="project" value="InterPro"/>
</dbReference>
<dbReference type="Pfam" id="PF00089">
    <property type="entry name" value="Trypsin"/>
    <property type="match status" value="1"/>
</dbReference>
<dbReference type="InterPro" id="IPR033116">
    <property type="entry name" value="TRYPSIN_SER"/>
</dbReference>
<keyword evidence="3" id="KW-1185">Reference proteome</keyword>
<dbReference type="OMA" id="NIADGMM"/>
<dbReference type="GO" id="GO:0006508">
    <property type="term" value="P:proteolysis"/>
    <property type="evidence" value="ECO:0007669"/>
    <property type="project" value="UniProtKB-KW"/>
</dbReference>
<reference evidence="2 3" key="1">
    <citation type="submission" date="2015-12" db="EMBL/GenBank/DDBJ databases">
        <title>The genome of Folsomia candida.</title>
        <authorList>
            <person name="Faddeeva A."/>
            <person name="Derks M.F."/>
            <person name="Anvar Y."/>
            <person name="Smit S."/>
            <person name="Van Straalen N."/>
            <person name="Roelofs D."/>
        </authorList>
    </citation>
    <scope>NUCLEOTIDE SEQUENCE [LARGE SCALE GENOMIC DNA]</scope>
    <source>
        <strain evidence="2 3">VU population</strain>
        <tissue evidence="2">Whole body</tissue>
    </source>
</reference>
<feature type="domain" description="Peptidase S1" evidence="1">
    <location>
        <begin position="14"/>
        <end position="113"/>
    </location>
</feature>
<dbReference type="STRING" id="158441.A0A226EPJ3"/>